<proteinExistence type="inferred from homology"/>
<organism evidence="8 9">
    <name type="scientific">Cryoendolithus antarcticus</name>
    <dbReference type="NCBI Taxonomy" id="1507870"/>
    <lineage>
        <taxon>Eukaryota</taxon>
        <taxon>Fungi</taxon>
        <taxon>Dikarya</taxon>
        <taxon>Ascomycota</taxon>
        <taxon>Pezizomycotina</taxon>
        <taxon>Dothideomycetes</taxon>
        <taxon>Dothideomycetidae</taxon>
        <taxon>Cladosporiales</taxon>
        <taxon>Cladosporiaceae</taxon>
        <taxon>Cryoendolithus</taxon>
    </lineage>
</organism>
<evidence type="ECO:0000256" key="2">
    <source>
        <dbReference type="ARBA" id="ARBA00022723"/>
    </source>
</evidence>
<feature type="transmembrane region" description="Helical" evidence="7">
    <location>
        <begin position="292"/>
        <end position="313"/>
    </location>
</feature>
<dbReference type="GO" id="GO:0020037">
    <property type="term" value="F:heme binding"/>
    <property type="evidence" value="ECO:0007669"/>
    <property type="project" value="InterPro"/>
</dbReference>
<dbReference type="AlphaFoldDB" id="A0A1V8T6E8"/>
<dbReference type="GO" id="GO:0004497">
    <property type="term" value="F:monooxygenase activity"/>
    <property type="evidence" value="ECO:0007669"/>
    <property type="project" value="UniProtKB-KW"/>
</dbReference>
<keyword evidence="4 5" id="KW-0408">Iron</keyword>
<dbReference type="InterPro" id="IPR002401">
    <property type="entry name" value="Cyt_P450_E_grp-I"/>
</dbReference>
<evidence type="ECO:0000256" key="4">
    <source>
        <dbReference type="ARBA" id="ARBA00023004"/>
    </source>
</evidence>
<feature type="binding site" description="axial binding residue" evidence="5">
    <location>
        <position position="444"/>
    </location>
    <ligand>
        <name>heme</name>
        <dbReference type="ChEBI" id="CHEBI:30413"/>
    </ligand>
    <ligandPart>
        <name>Fe</name>
        <dbReference type="ChEBI" id="CHEBI:18248"/>
    </ligandPart>
</feature>
<keyword evidence="9" id="KW-1185">Reference proteome</keyword>
<keyword evidence="2 5" id="KW-0479">Metal-binding</keyword>
<sequence length="561" mass="63864">MQPLTLVALVVAFLGFALLTLFNSLKSLSAWRDHKSSEPPGPALVPWVGRIHDLPIELMWTKFYEWAQTYGPIYRTTMLGANFLIISDEKIAEDLLVKRAKTYSDRPAMRSLFDSKSTNGTMEYLPLMGKNQYWARQRKFSHAYLMECTNAHYNGALYFESKRWLHRILEDPDNFAFSLEDMCAKVMTQLAWDEPELSEYCCKSAWGLLTQMSPAGPISNVITPLWDLPFHINPWKIAERKRHDEQNAWWLANLTRTREKLARGEARPSMTRTYLQGERTGGLSGDYEASCAIGMMALVGIFTVAGPLYYFLLAMVHHPEWQKKCQEEIDTACNGRQPELTDMPNLPILRACIKETMRWRPNVPTGVAHEAEVDGFYEGYFIPKGTRILPLDYAFCRNETKYPDAEHYRPERWLEAGWPTFQAPLTQFPDIMGFHSFGFGQRACLGMSLTRDETLIATGALLWGFNLDFKKDAAGKSIDASITKSNSLLIVKPDPYEMAFTPRSAEKRERIKTEWAEESARDAKERAEFIANAKHARTTVPISYHEKAELSASGASTAVSA</sequence>
<dbReference type="InterPro" id="IPR050364">
    <property type="entry name" value="Cytochrome_P450_fung"/>
</dbReference>
<comment type="caution">
    <text evidence="8">The sequence shown here is derived from an EMBL/GenBank/DDBJ whole genome shotgun (WGS) entry which is preliminary data.</text>
</comment>
<gene>
    <name evidence="8" type="ORF">B0A48_08596</name>
</gene>
<name>A0A1V8T6E8_9PEZI</name>
<reference evidence="9" key="1">
    <citation type="submission" date="2017-03" db="EMBL/GenBank/DDBJ databases">
        <title>Genomes of endolithic fungi from Antarctica.</title>
        <authorList>
            <person name="Coleine C."/>
            <person name="Masonjones S."/>
            <person name="Stajich J.E."/>
        </authorList>
    </citation>
    <scope>NUCLEOTIDE SEQUENCE [LARGE SCALE GENOMIC DNA]</scope>
    <source>
        <strain evidence="9">CCFEE 5527</strain>
    </source>
</reference>
<keyword evidence="7" id="KW-1133">Transmembrane helix</keyword>
<comment type="cofactor">
    <cofactor evidence="5">
        <name>heme</name>
        <dbReference type="ChEBI" id="CHEBI:30413"/>
    </cofactor>
</comment>
<protein>
    <recommendedName>
        <fullName evidence="10">Cytochrome P450</fullName>
    </recommendedName>
</protein>
<evidence type="ECO:0000256" key="3">
    <source>
        <dbReference type="ARBA" id="ARBA00023002"/>
    </source>
</evidence>
<keyword evidence="7" id="KW-0472">Membrane</keyword>
<dbReference type="PRINTS" id="PR00463">
    <property type="entry name" value="EP450I"/>
</dbReference>
<evidence type="ECO:0000313" key="8">
    <source>
        <dbReference type="EMBL" id="OQO06808.1"/>
    </source>
</evidence>
<keyword evidence="6" id="KW-0503">Monooxygenase</keyword>
<dbReference type="InterPro" id="IPR001128">
    <property type="entry name" value="Cyt_P450"/>
</dbReference>
<dbReference type="Proteomes" id="UP000192596">
    <property type="component" value="Unassembled WGS sequence"/>
</dbReference>
<dbReference type="OrthoDB" id="1103324at2759"/>
<dbReference type="InterPro" id="IPR017972">
    <property type="entry name" value="Cyt_P450_CS"/>
</dbReference>
<evidence type="ECO:0000256" key="5">
    <source>
        <dbReference type="PIRSR" id="PIRSR602401-1"/>
    </source>
</evidence>
<keyword evidence="3 6" id="KW-0560">Oxidoreductase</keyword>
<dbReference type="GO" id="GO:0016705">
    <property type="term" value="F:oxidoreductase activity, acting on paired donors, with incorporation or reduction of molecular oxygen"/>
    <property type="evidence" value="ECO:0007669"/>
    <property type="project" value="InterPro"/>
</dbReference>
<dbReference type="Pfam" id="PF00067">
    <property type="entry name" value="p450"/>
    <property type="match status" value="1"/>
</dbReference>
<dbReference type="GO" id="GO:0005506">
    <property type="term" value="F:iron ion binding"/>
    <property type="evidence" value="ECO:0007669"/>
    <property type="project" value="InterPro"/>
</dbReference>
<evidence type="ECO:0000256" key="1">
    <source>
        <dbReference type="ARBA" id="ARBA00010617"/>
    </source>
</evidence>
<dbReference type="EMBL" id="NAJO01000016">
    <property type="protein sequence ID" value="OQO06808.1"/>
    <property type="molecule type" value="Genomic_DNA"/>
</dbReference>
<dbReference type="PANTHER" id="PTHR46300:SF6">
    <property type="entry name" value="CYTOCHROME P450 2C30"/>
    <property type="match status" value="1"/>
</dbReference>
<dbReference type="InterPro" id="IPR036396">
    <property type="entry name" value="Cyt_P450_sf"/>
</dbReference>
<comment type="similarity">
    <text evidence="1 6">Belongs to the cytochrome P450 family.</text>
</comment>
<evidence type="ECO:0000256" key="7">
    <source>
        <dbReference type="SAM" id="Phobius"/>
    </source>
</evidence>
<keyword evidence="5 6" id="KW-0349">Heme</keyword>
<dbReference type="InParanoid" id="A0A1V8T6E8"/>
<dbReference type="SUPFAM" id="SSF48264">
    <property type="entry name" value="Cytochrome P450"/>
    <property type="match status" value="1"/>
</dbReference>
<keyword evidence="7" id="KW-0812">Transmembrane</keyword>
<dbReference type="Gene3D" id="1.10.630.10">
    <property type="entry name" value="Cytochrome P450"/>
    <property type="match status" value="1"/>
</dbReference>
<dbReference type="PANTHER" id="PTHR46300">
    <property type="entry name" value="P450, PUTATIVE (EUROFUNG)-RELATED-RELATED"/>
    <property type="match status" value="1"/>
</dbReference>
<dbReference type="PROSITE" id="PS00086">
    <property type="entry name" value="CYTOCHROME_P450"/>
    <property type="match status" value="1"/>
</dbReference>
<accession>A0A1V8T6E8</accession>
<evidence type="ECO:0000256" key="6">
    <source>
        <dbReference type="RuleBase" id="RU000461"/>
    </source>
</evidence>
<dbReference type="STRING" id="1507870.A0A1V8T6E8"/>
<evidence type="ECO:0008006" key="10">
    <source>
        <dbReference type="Google" id="ProtNLM"/>
    </source>
</evidence>
<evidence type="ECO:0000313" key="9">
    <source>
        <dbReference type="Proteomes" id="UP000192596"/>
    </source>
</evidence>